<dbReference type="SUPFAM" id="SSF55920">
    <property type="entry name" value="Creatinase/aminopeptidase"/>
    <property type="match status" value="1"/>
</dbReference>
<evidence type="ECO:0000256" key="3">
    <source>
        <dbReference type="ARBA" id="ARBA00022723"/>
    </source>
</evidence>
<dbReference type="InterPro" id="IPR052433">
    <property type="entry name" value="X-Pro_dipept-like"/>
</dbReference>
<dbReference type="GO" id="GO:0030145">
    <property type="term" value="F:manganese ion binding"/>
    <property type="evidence" value="ECO:0007669"/>
    <property type="project" value="InterPro"/>
</dbReference>
<dbReference type="InterPro" id="IPR007865">
    <property type="entry name" value="Aminopep_P_N"/>
</dbReference>
<dbReference type="eggNOG" id="KOG2414">
    <property type="taxonomic scope" value="Eukaryota"/>
</dbReference>
<dbReference type="Pfam" id="PF05195">
    <property type="entry name" value="AMP_N"/>
    <property type="match status" value="1"/>
</dbReference>
<dbReference type="Proteomes" id="UP000007799">
    <property type="component" value="Unassembled WGS sequence"/>
</dbReference>
<keyword evidence="4" id="KW-0378">Hydrolase</keyword>
<protein>
    <recommendedName>
        <fullName evidence="6">Aminopeptidase P N-terminal domain-containing protein</fullName>
    </recommendedName>
</protein>
<dbReference type="FunCoup" id="F2UNY2">
    <property type="interactions" value="1036"/>
</dbReference>
<dbReference type="Pfam" id="PF00557">
    <property type="entry name" value="Peptidase_M24"/>
    <property type="match status" value="1"/>
</dbReference>
<evidence type="ECO:0000256" key="4">
    <source>
        <dbReference type="ARBA" id="ARBA00022801"/>
    </source>
</evidence>
<name>F2UNY2_SALR5</name>
<dbReference type="PANTHER" id="PTHR43226:SF4">
    <property type="entry name" value="XAA-PRO AMINOPEPTIDASE 3"/>
    <property type="match status" value="1"/>
</dbReference>
<dbReference type="PANTHER" id="PTHR43226">
    <property type="entry name" value="XAA-PRO AMINOPEPTIDASE 3"/>
    <property type="match status" value="1"/>
</dbReference>
<dbReference type="OrthoDB" id="4215474at2759"/>
<dbReference type="InterPro" id="IPR000994">
    <property type="entry name" value="Pept_M24"/>
</dbReference>
<dbReference type="GO" id="GO:0070006">
    <property type="term" value="F:metalloaminopeptidase activity"/>
    <property type="evidence" value="ECO:0007669"/>
    <property type="project" value="InterPro"/>
</dbReference>
<evidence type="ECO:0000259" key="6">
    <source>
        <dbReference type="SMART" id="SM01011"/>
    </source>
</evidence>
<dbReference type="InterPro" id="IPR036005">
    <property type="entry name" value="Creatinase/aminopeptidase-like"/>
</dbReference>
<dbReference type="InterPro" id="IPR029149">
    <property type="entry name" value="Creatin/AminoP/Spt16_N"/>
</dbReference>
<evidence type="ECO:0000256" key="2">
    <source>
        <dbReference type="ARBA" id="ARBA00008766"/>
    </source>
</evidence>
<dbReference type="GO" id="GO:0005739">
    <property type="term" value="C:mitochondrion"/>
    <property type="evidence" value="ECO:0007669"/>
    <property type="project" value="TreeGrafter"/>
</dbReference>
<evidence type="ECO:0000313" key="7">
    <source>
        <dbReference type="EMBL" id="EGD79337.1"/>
    </source>
</evidence>
<accession>F2UNY2</accession>
<keyword evidence="8" id="KW-1185">Reference proteome</keyword>
<dbReference type="KEGG" id="sre:PTSG_12918"/>
<sequence>MLSGTALVAGRRCMATAARHRRLLWLSSSSLTGTQHRHQQQQLSSCRLPAHPPSDELRRRHEAVAHNVPPQSIVIVPSAPTVLMTNDIPYRFRQNSNFFYLTGLARETPAAFILITSEAQQIERTILVTKQQSASDRLWNGARMTAEEAASRCGPAVEPAYADQLEHVLGSRYARQYTPVVSSTQQHDGSFLTSILKHVPSDKTLPASRPIDRARLLKSAHEVEMMQASASIASQGFRVTMGTAHVGQNEHAIDAHLENAFRQQGASMHAYPPVVAGGSNALTLHYVENSMPVGTDDHDLVLVDAGCEYGLYCSDITRCWPVGGRFSAAQADVYNAVLRVQLKCLDALDTRTVTSLQDLHHNVFMPALEVEALQLGLLSHASPKAARATILRDLCPHAIGHYIGLDVHDTRTVPMAQSFEDGMVVTVEPGMYVPQDARFPERYRGIGVRIEDDVALVNGRSTVLSRHCPKTITDVEAALNSPSTASTTSTTS</sequence>
<dbReference type="SUPFAM" id="SSF53092">
    <property type="entry name" value="Creatinase/prolidase N-terminal domain"/>
    <property type="match status" value="1"/>
</dbReference>
<dbReference type="Gene3D" id="3.40.350.10">
    <property type="entry name" value="Creatinase/prolidase N-terminal domain"/>
    <property type="match status" value="1"/>
</dbReference>
<organism evidence="8">
    <name type="scientific">Salpingoeca rosetta (strain ATCC 50818 / BSB-021)</name>
    <dbReference type="NCBI Taxonomy" id="946362"/>
    <lineage>
        <taxon>Eukaryota</taxon>
        <taxon>Choanoflagellata</taxon>
        <taxon>Craspedida</taxon>
        <taxon>Salpingoecidae</taxon>
        <taxon>Salpingoeca</taxon>
    </lineage>
</organism>
<comment type="similarity">
    <text evidence="2">Belongs to the peptidase M24B family.</text>
</comment>
<dbReference type="SMART" id="SM01011">
    <property type="entry name" value="AMP_N"/>
    <property type="match status" value="1"/>
</dbReference>
<dbReference type="EMBL" id="GL832985">
    <property type="protein sequence ID" value="EGD79337.1"/>
    <property type="molecule type" value="Genomic_DNA"/>
</dbReference>
<keyword evidence="5" id="KW-0464">Manganese</keyword>
<gene>
    <name evidence="7" type="ORF">PTSG_12918</name>
</gene>
<dbReference type="STRING" id="946362.F2UNY2"/>
<reference evidence="7" key="1">
    <citation type="submission" date="2009-08" db="EMBL/GenBank/DDBJ databases">
        <title>Annotation of Salpingoeca rosetta.</title>
        <authorList>
            <consortium name="The Broad Institute Genome Sequencing Platform"/>
            <person name="Russ C."/>
            <person name="Cuomo C."/>
            <person name="Burger G."/>
            <person name="Gray M.W."/>
            <person name="Holland P.W.H."/>
            <person name="King N."/>
            <person name="Lang F.B.F."/>
            <person name="Roger A.J."/>
            <person name="Ruiz-Trillo I."/>
            <person name="Young S.K."/>
            <person name="Zeng Q."/>
            <person name="Gargeya S."/>
            <person name="Alvarado L."/>
            <person name="Berlin A."/>
            <person name="Chapman S.B."/>
            <person name="Chen Z."/>
            <person name="Freedman E."/>
            <person name="Gellesch M."/>
            <person name="Goldberg J."/>
            <person name="Griggs A."/>
            <person name="Gujja S."/>
            <person name="Heilman E."/>
            <person name="Heiman D."/>
            <person name="Howarth C."/>
            <person name="Mehta T."/>
            <person name="Neiman D."/>
            <person name="Pearson M."/>
            <person name="Roberts A."/>
            <person name="Saif S."/>
            <person name="Shea T."/>
            <person name="Shenoy N."/>
            <person name="Sisk P."/>
            <person name="Stolte C."/>
            <person name="Sykes S."/>
            <person name="White J."/>
            <person name="Yandava C."/>
            <person name="Haas B."/>
            <person name="Nusbaum C."/>
            <person name="Birren B."/>
        </authorList>
    </citation>
    <scope>NUCLEOTIDE SEQUENCE [LARGE SCALE GENOMIC DNA]</scope>
    <source>
        <strain evidence="7">ATCC 50818</strain>
    </source>
</reference>
<dbReference type="GO" id="GO:0006508">
    <property type="term" value="P:proteolysis"/>
    <property type="evidence" value="ECO:0007669"/>
    <property type="project" value="TreeGrafter"/>
</dbReference>
<evidence type="ECO:0000256" key="1">
    <source>
        <dbReference type="ARBA" id="ARBA00001936"/>
    </source>
</evidence>
<dbReference type="InParanoid" id="F2UNY2"/>
<dbReference type="AlphaFoldDB" id="F2UNY2"/>
<evidence type="ECO:0000256" key="5">
    <source>
        <dbReference type="ARBA" id="ARBA00023211"/>
    </source>
</evidence>
<dbReference type="RefSeq" id="XP_004989106.1">
    <property type="nucleotide sequence ID" value="XM_004989049.1"/>
</dbReference>
<comment type="cofactor">
    <cofactor evidence="1">
        <name>Mn(2+)</name>
        <dbReference type="ChEBI" id="CHEBI:29035"/>
    </cofactor>
</comment>
<dbReference type="GeneID" id="16069648"/>
<evidence type="ECO:0000313" key="8">
    <source>
        <dbReference type="Proteomes" id="UP000007799"/>
    </source>
</evidence>
<keyword evidence="3" id="KW-0479">Metal-binding</keyword>
<feature type="domain" description="Aminopeptidase P N-terminal" evidence="6">
    <location>
        <begin position="52"/>
        <end position="190"/>
    </location>
</feature>
<dbReference type="Gene3D" id="3.90.230.10">
    <property type="entry name" value="Creatinase/methionine aminopeptidase superfamily"/>
    <property type="match status" value="1"/>
</dbReference>
<dbReference type="OMA" id="DSYFWYL"/>
<proteinExistence type="inferred from homology"/>